<protein>
    <submittedName>
        <fullName evidence="6">3'-N-debenzoyl-2'-deoxytaxol N-benzoyltransferase</fullName>
    </submittedName>
</protein>
<dbReference type="EnsemblPlants" id="MELO3C011816.2.1">
    <property type="protein sequence ID" value="MELO3C011816.2.1"/>
    <property type="gene ID" value="MELO3C011816.2"/>
</dbReference>
<dbReference type="OrthoDB" id="444127at2759"/>
<gene>
    <name evidence="6" type="primary">LOC103488836</name>
    <name evidence="4" type="synonym">103488836</name>
</gene>
<organism evidence="5 6">
    <name type="scientific">Cucumis melo</name>
    <name type="common">Muskmelon</name>
    <dbReference type="NCBI Taxonomy" id="3656"/>
    <lineage>
        <taxon>Eukaryota</taxon>
        <taxon>Viridiplantae</taxon>
        <taxon>Streptophyta</taxon>
        <taxon>Embryophyta</taxon>
        <taxon>Tracheophyta</taxon>
        <taxon>Spermatophyta</taxon>
        <taxon>Magnoliopsida</taxon>
        <taxon>eudicotyledons</taxon>
        <taxon>Gunneridae</taxon>
        <taxon>Pentapetalae</taxon>
        <taxon>rosids</taxon>
        <taxon>fabids</taxon>
        <taxon>Cucurbitales</taxon>
        <taxon>Cucurbitaceae</taxon>
        <taxon>Benincaseae</taxon>
        <taxon>Cucumis</taxon>
    </lineage>
</organism>
<sequence>MDCSNCKMNVKRCKPSLVKPCEKTPSTILHLSPIDSLPVLRCNARTLHVFRDSPSEASPAAIIREALSKALVPYYPLAGRLKPQTYPLQLDCSNQEQGILFVEASSDSTLDSLMYLDDLSSIPFHLLLPEEHESESESESEAEALVKMQITEFACGGFVIGLIFCHSICDGLGAAQFLKAVGEFARGIDLAPTIKPTWDRDFFPNPPQNAPINLQIAIPIPPPPLPKYSLQHTNIDIPIDRINALKKQFQESTGITCSTFEIVAACFWRSRTRAVYEASGDNNQEIKLVFFANCREMVEPPLPKGFYGNCFFPVRISSWSKGIGEMPINEVVKLIQEAKSRVGREFGEYISQKTRESDPFAPPLEYSTLFISEWGRLGFNEVDYGFGPPVHVVPIQGSPVIPVGIVGSLPLPGKGIRLMTWCVQEPHRLSFLHQISQLLFL</sequence>
<name>A0A1S3BDX9_CUCME</name>
<evidence type="ECO:0000256" key="3">
    <source>
        <dbReference type="ARBA" id="ARBA00023315"/>
    </source>
</evidence>
<evidence type="ECO:0000256" key="1">
    <source>
        <dbReference type="ARBA" id="ARBA00009861"/>
    </source>
</evidence>
<comment type="similarity">
    <text evidence="1">Belongs to the plant acyltransferase family.</text>
</comment>
<dbReference type="Pfam" id="PF02458">
    <property type="entry name" value="Transferase"/>
    <property type="match status" value="1"/>
</dbReference>
<reference evidence="6" key="2">
    <citation type="submission" date="2025-04" db="UniProtKB">
        <authorList>
            <consortium name="RefSeq"/>
        </authorList>
    </citation>
    <scope>IDENTIFICATION</scope>
</reference>
<dbReference type="PANTHER" id="PTHR31147">
    <property type="entry name" value="ACYL TRANSFERASE 4"/>
    <property type="match status" value="1"/>
</dbReference>
<dbReference type="Gene3D" id="3.30.559.10">
    <property type="entry name" value="Chloramphenicol acetyltransferase-like domain"/>
    <property type="match status" value="2"/>
</dbReference>
<accession>A0A1S3BDX9</accession>
<dbReference type="RefSeq" id="XP_008445966.1">
    <property type="nucleotide sequence ID" value="XM_008447744.1"/>
</dbReference>
<keyword evidence="5" id="KW-1185">Reference proteome</keyword>
<dbReference type="InterPro" id="IPR023213">
    <property type="entry name" value="CAT-like_dom_sf"/>
</dbReference>
<proteinExistence type="inferred from homology"/>
<evidence type="ECO:0000313" key="5">
    <source>
        <dbReference type="Proteomes" id="UP001652600"/>
    </source>
</evidence>
<dbReference type="eggNOG" id="ENOG502QQHA">
    <property type="taxonomic scope" value="Eukaryota"/>
</dbReference>
<dbReference type="GeneID" id="103488836"/>
<dbReference type="SMR" id="A0A1S3BDX9"/>
<dbReference type="AlphaFoldDB" id="A0A1S3BDX9"/>
<reference evidence="4" key="1">
    <citation type="submission" date="2023-03" db="UniProtKB">
        <authorList>
            <consortium name="EnsemblPlants"/>
        </authorList>
    </citation>
    <scope>IDENTIFICATION</scope>
</reference>
<dbReference type="Gramene" id="MELO3C011816.2.1">
    <property type="protein sequence ID" value="MELO3C011816.2.1"/>
    <property type="gene ID" value="MELO3C011816.2"/>
</dbReference>
<dbReference type="PANTHER" id="PTHR31147:SF1">
    <property type="entry name" value="ACYL TRANSFERASE 4"/>
    <property type="match status" value="1"/>
</dbReference>
<dbReference type="GO" id="GO:0016746">
    <property type="term" value="F:acyltransferase activity"/>
    <property type="evidence" value="ECO:0007669"/>
    <property type="project" value="UniProtKB-KW"/>
</dbReference>
<keyword evidence="2" id="KW-0808">Transferase</keyword>
<evidence type="ECO:0000313" key="4">
    <source>
        <dbReference type="EnsemblPlants" id="MELO3C011816.2.1"/>
    </source>
</evidence>
<dbReference type="InterPro" id="IPR050898">
    <property type="entry name" value="Plant_acyltransferase"/>
</dbReference>
<evidence type="ECO:0000256" key="2">
    <source>
        <dbReference type="ARBA" id="ARBA00022679"/>
    </source>
</evidence>
<evidence type="ECO:0000313" key="6">
    <source>
        <dbReference type="RefSeq" id="XP_008445966.1"/>
    </source>
</evidence>
<keyword evidence="3" id="KW-0012">Acyltransferase</keyword>
<dbReference type="InParanoid" id="A0A1S3BDX9"/>
<dbReference type="KEGG" id="cmo:103488836"/>
<dbReference type="Proteomes" id="UP001652600">
    <property type="component" value="Chromosome 10"/>
</dbReference>